<protein>
    <submittedName>
        <fullName evidence="2">DUF4738 domain-containing protein</fullName>
    </submittedName>
</protein>
<dbReference type="InterPro" id="IPR031762">
    <property type="entry name" value="DUF4738"/>
</dbReference>
<dbReference type="Proteomes" id="UP000824236">
    <property type="component" value="Unassembled WGS sequence"/>
</dbReference>
<dbReference type="Pfam" id="PF15889">
    <property type="entry name" value="DUF4738"/>
    <property type="match status" value="1"/>
</dbReference>
<organism evidence="2 3">
    <name type="scientific">Candidatus Bacteroides intestinipullorum</name>
    <dbReference type="NCBI Taxonomy" id="2838471"/>
    <lineage>
        <taxon>Bacteria</taxon>
        <taxon>Pseudomonadati</taxon>
        <taxon>Bacteroidota</taxon>
        <taxon>Bacteroidia</taxon>
        <taxon>Bacteroidales</taxon>
        <taxon>Bacteroidaceae</taxon>
        <taxon>Bacteroides</taxon>
    </lineage>
</organism>
<keyword evidence="1" id="KW-0732">Signal</keyword>
<proteinExistence type="predicted"/>
<evidence type="ECO:0000313" key="2">
    <source>
        <dbReference type="EMBL" id="MBU3813945.1"/>
    </source>
</evidence>
<dbReference type="EMBL" id="JAHLFO010000072">
    <property type="protein sequence ID" value="MBU3813945.1"/>
    <property type="molecule type" value="Genomic_DNA"/>
</dbReference>
<accession>A0A9E2NNF2</accession>
<feature type="signal peptide" evidence="1">
    <location>
        <begin position="1"/>
        <end position="21"/>
    </location>
</feature>
<sequence>MKSMRLFILYILAVLVCAACSADKAKDAESSDLHILLPSEPEPAKAVRMPMSDVTTRFQFQGKACEAQIFRTADETLDKVTDEQGNEFVDNRITLRITTGGRTLVERAFTKNSFASVVEDKFLRHAILEGIVYDTITPQHIVFDASVSYPQSDLYVPIRLTISAGGHLGMETVDLLE</sequence>
<gene>
    <name evidence="2" type="ORF">H9791_05475</name>
</gene>
<evidence type="ECO:0000256" key="1">
    <source>
        <dbReference type="SAM" id="SignalP"/>
    </source>
</evidence>
<name>A0A9E2NNF2_9BACE</name>
<evidence type="ECO:0000313" key="3">
    <source>
        <dbReference type="Proteomes" id="UP000824236"/>
    </source>
</evidence>
<dbReference type="AlphaFoldDB" id="A0A9E2NNF2"/>
<dbReference type="Gene3D" id="2.40.128.510">
    <property type="entry name" value="Protein of unknown function DUF4738"/>
    <property type="match status" value="1"/>
</dbReference>
<comment type="caution">
    <text evidence="2">The sequence shown here is derived from an EMBL/GenBank/DDBJ whole genome shotgun (WGS) entry which is preliminary data.</text>
</comment>
<reference evidence="2" key="1">
    <citation type="journal article" date="2021" name="PeerJ">
        <title>Extensive microbial diversity within the chicken gut microbiome revealed by metagenomics and culture.</title>
        <authorList>
            <person name="Gilroy R."/>
            <person name="Ravi A."/>
            <person name="Getino M."/>
            <person name="Pursley I."/>
            <person name="Horton D.L."/>
            <person name="Alikhan N.F."/>
            <person name="Baker D."/>
            <person name="Gharbi K."/>
            <person name="Hall N."/>
            <person name="Watson M."/>
            <person name="Adriaenssens E.M."/>
            <person name="Foster-Nyarko E."/>
            <person name="Jarju S."/>
            <person name="Secka A."/>
            <person name="Antonio M."/>
            <person name="Oren A."/>
            <person name="Chaudhuri R.R."/>
            <person name="La Ragione R."/>
            <person name="Hildebrand F."/>
            <person name="Pallen M.J."/>
        </authorList>
    </citation>
    <scope>NUCLEOTIDE SEQUENCE</scope>
    <source>
        <strain evidence="2">B3-3758</strain>
    </source>
</reference>
<reference evidence="2" key="2">
    <citation type="submission" date="2021-04" db="EMBL/GenBank/DDBJ databases">
        <authorList>
            <person name="Gilroy R."/>
        </authorList>
    </citation>
    <scope>NUCLEOTIDE SEQUENCE</scope>
    <source>
        <strain evidence="2">B3-3758</strain>
    </source>
</reference>
<feature type="chain" id="PRO_5038395530" evidence="1">
    <location>
        <begin position="22"/>
        <end position="177"/>
    </location>
</feature>